<keyword evidence="2" id="KW-1185">Reference proteome</keyword>
<organism evidence="1 2">
    <name type="scientific">Martelella alba</name>
    <dbReference type="NCBI Taxonomy" id="2590451"/>
    <lineage>
        <taxon>Bacteria</taxon>
        <taxon>Pseudomonadati</taxon>
        <taxon>Pseudomonadota</taxon>
        <taxon>Alphaproteobacteria</taxon>
        <taxon>Hyphomicrobiales</taxon>
        <taxon>Aurantimonadaceae</taxon>
        <taxon>Martelella</taxon>
    </lineage>
</organism>
<dbReference type="AlphaFoldDB" id="A0A506TYR2"/>
<comment type="caution">
    <text evidence="1">The sequence shown here is derived from an EMBL/GenBank/DDBJ whole genome shotgun (WGS) entry which is preliminary data.</text>
</comment>
<proteinExistence type="predicted"/>
<dbReference type="Proteomes" id="UP000318801">
    <property type="component" value="Unassembled WGS sequence"/>
</dbReference>
<name>A0A506TYR2_9HYPH</name>
<accession>A0A506TYR2</accession>
<gene>
    <name evidence="1" type="ORF">FJU08_22340</name>
</gene>
<feature type="non-terminal residue" evidence="1">
    <location>
        <position position="374"/>
    </location>
</feature>
<dbReference type="EMBL" id="VHLG01000032">
    <property type="protein sequence ID" value="TPW26348.1"/>
    <property type="molecule type" value="Genomic_DNA"/>
</dbReference>
<sequence length="374" mass="39171">MGALEITADPSGYFEADGMAIKAKPNAVAGVYPVSWRVNEGGKYYGGQDDLTVAASPYGADMADGGHGWPGVLAHINAALYRQTALAAGSIPAANDNDIWYPAPQVDLTEVLPLERLGVATYTGENGLIHEAAADIARLDWQNGKRQLVIEGESTNVITRSSPTALLPWNDGAVNNGITATVIAYGMLGDMPYVDYELAGTATGNQSGVFANTGLSNAAAEAGETWTASIYTQLISGEWPAGAKLGAGVYEQLDGNYIGGTGPGQEPQAMLNRVSRTYTLVDETSNLVRSAVQVAGLTSGVTTFNGQVVRLAGWSLEKKPGPTSLIQTLSDAAVTRGEDDCRLSDKAVAILNRDQWTMLLDCIAANVNDGEPSV</sequence>
<dbReference type="OrthoDB" id="8410049at2"/>
<dbReference type="RefSeq" id="WP_141151250.1">
    <property type="nucleotide sequence ID" value="NZ_VHLG01000032.1"/>
</dbReference>
<evidence type="ECO:0000313" key="1">
    <source>
        <dbReference type="EMBL" id="TPW26348.1"/>
    </source>
</evidence>
<evidence type="ECO:0000313" key="2">
    <source>
        <dbReference type="Proteomes" id="UP000318801"/>
    </source>
</evidence>
<reference evidence="1 2" key="1">
    <citation type="submission" date="2019-06" db="EMBL/GenBank/DDBJ databases">
        <authorList>
            <person name="Li M."/>
        </authorList>
    </citation>
    <scope>NUCLEOTIDE SEQUENCE [LARGE SCALE GENOMIC DNA]</scope>
    <source>
        <strain evidence="1 2">BGMRC2036</strain>
    </source>
</reference>
<protein>
    <submittedName>
        <fullName evidence="1">Uncharacterized protein</fullName>
    </submittedName>
</protein>